<organism>
    <name type="scientific">Branchiostoma floridae</name>
    <name type="common">Florida lancelet</name>
    <name type="synonym">Amphioxus</name>
    <dbReference type="NCBI Taxonomy" id="7739"/>
    <lineage>
        <taxon>Eukaryota</taxon>
        <taxon>Metazoa</taxon>
        <taxon>Chordata</taxon>
        <taxon>Cephalochordata</taxon>
        <taxon>Leptocardii</taxon>
        <taxon>Amphioxiformes</taxon>
        <taxon>Branchiostomatidae</taxon>
        <taxon>Branchiostoma</taxon>
    </lineage>
</organism>
<dbReference type="AlphaFoldDB" id="C3YSS9"/>
<keyword evidence="1" id="KW-0175">Coiled coil</keyword>
<dbReference type="InParanoid" id="C3YSS9"/>
<sequence length="119" mass="13361">MPQNGRENTGSGGQWQRRSSARCFLVDDVLQPAPKSQAVTRTKKPSSGIQKLVEQINRLQVERGSLQEQLLTTQLNLEQAKLDAAGGQKFLQEKQQDQEKKQHQAEKDKLFCLSVLQGC</sequence>
<reference evidence="2" key="1">
    <citation type="journal article" date="2008" name="Nature">
        <title>The amphioxus genome and the evolution of the chordate karyotype.</title>
        <authorList>
            <consortium name="US DOE Joint Genome Institute (JGI-PGF)"/>
            <person name="Putnam N.H."/>
            <person name="Butts T."/>
            <person name="Ferrier D.E.K."/>
            <person name="Furlong R.F."/>
            <person name="Hellsten U."/>
            <person name="Kawashima T."/>
            <person name="Robinson-Rechavi M."/>
            <person name="Shoguchi E."/>
            <person name="Terry A."/>
            <person name="Yu J.-K."/>
            <person name="Benito-Gutierrez E.L."/>
            <person name="Dubchak I."/>
            <person name="Garcia-Fernandez J."/>
            <person name="Gibson-Brown J.J."/>
            <person name="Grigoriev I.V."/>
            <person name="Horton A.C."/>
            <person name="de Jong P.J."/>
            <person name="Jurka J."/>
            <person name="Kapitonov V.V."/>
            <person name="Kohara Y."/>
            <person name="Kuroki Y."/>
            <person name="Lindquist E."/>
            <person name="Lucas S."/>
            <person name="Osoegawa K."/>
            <person name="Pennacchio L.A."/>
            <person name="Salamov A.A."/>
            <person name="Satou Y."/>
            <person name="Sauka-Spengler T."/>
            <person name="Schmutz J."/>
            <person name="Shin-I T."/>
            <person name="Toyoda A."/>
            <person name="Bronner-Fraser M."/>
            <person name="Fujiyama A."/>
            <person name="Holland L.Z."/>
            <person name="Holland P.W.H."/>
            <person name="Satoh N."/>
            <person name="Rokhsar D.S."/>
        </authorList>
    </citation>
    <scope>NUCLEOTIDE SEQUENCE [LARGE SCALE GENOMIC DNA]</scope>
    <source>
        <strain evidence="2">S238N-H82</strain>
        <tissue evidence="2">Testes</tissue>
    </source>
</reference>
<name>C3YSS9_BRAFL</name>
<proteinExistence type="predicted"/>
<evidence type="ECO:0000256" key="1">
    <source>
        <dbReference type="SAM" id="Coils"/>
    </source>
</evidence>
<accession>C3YSS9</accession>
<gene>
    <name evidence="2" type="ORF">BRAFLDRAFT_101639</name>
</gene>
<evidence type="ECO:0000313" key="2">
    <source>
        <dbReference type="EMBL" id="EEN56593.1"/>
    </source>
</evidence>
<feature type="coiled-coil region" evidence="1">
    <location>
        <begin position="49"/>
        <end position="108"/>
    </location>
</feature>
<protein>
    <submittedName>
        <fullName evidence="2">Uncharacterized protein</fullName>
    </submittedName>
</protein>
<dbReference type="EMBL" id="GG666550">
    <property type="protein sequence ID" value="EEN56593.1"/>
    <property type="molecule type" value="Genomic_DNA"/>
</dbReference>